<name>A0A6J6P073_9ZZZZ</name>
<gene>
    <name evidence="2" type="ORF">UFOPK2342_01719</name>
</gene>
<feature type="transmembrane region" description="Helical" evidence="1">
    <location>
        <begin position="112"/>
        <end position="134"/>
    </location>
</feature>
<evidence type="ECO:0000256" key="1">
    <source>
        <dbReference type="SAM" id="Phobius"/>
    </source>
</evidence>
<keyword evidence="1" id="KW-0472">Membrane</keyword>
<feature type="transmembrane region" description="Helical" evidence="1">
    <location>
        <begin position="78"/>
        <end position="100"/>
    </location>
</feature>
<evidence type="ECO:0000313" key="2">
    <source>
        <dbReference type="EMBL" id="CAB4690064.1"/>
    </source>
</evidence>
<feature type="transmembrane region" description="Helical" evidence="1">
    <location>
        <begin position="274"/>
        <end position="298"/>
    </location>
</feature>
<reference evidence="2" key="1">
    <citation type="submission" date="2020-05" db="EMBL/GenBank/DDBJ databases">
        <authorList>
            <person name="Chiriac C."/>
            <person name="Salcher M."/>
            <person name="Ghai R."/>
            <person name="Kavagutti S V."/>
        </authorList>
    </citation>
    <scope>NUCLEOTIDE SEQUENCE</scope>
</reference>
<organism evidence="2">
    <name type="scientific">freshwater metagenome</name>
    <dbReference type="NCBI Taxonomy" id="449393"/>
    <lineage>
        <taxon>unclassified sequences</taxon>
        <taxon>metagenomes</taxon>
        <taxon>ecological metagenomes</taxon>
    </lineage>
</organism>
<feature type="transmembrane region" description="Helical" evidence="1">
    <location>
        <begin position="16"/>
        <end position="36"/>
    </location>
</feature>
<dbReference type="Gene3D" id="3.30.565.10">
    <property type="entry name" value="Histidine kinase-like ATPase, C-terminal domain"/>
    <property type="match status" value="1"/>
</dbReference>
<keyword evidence="1" id="KW-0812">Transmembrane</keyword>
<accession>A0A6J6P073</accession>
<proteinExistence type="predicted"/>
<dbReference type="SUPFAM" id="SSF55874">
    <property type="entry name" value="ATPase domain of HSP90 chaperone/DNA topoisomerase II/histidine kinase"/>
    <property type="match status" value="1"/>
</dbReference>
<feature type="transmembrane region" description="Helical" evidence="1">
    <location>
        <begin position="310"/>
        <end position="333"/>
    </location>
</feature>
<feature type="transmembrane region" description="Helical" evidence="1">
    <location>
        <begin position="48"/>
        <end position="69"/>
    </location>
</feature>
<protein>
    <submittedName>
        <fullName evidence="2">Unannotated protein</fullName>
    </submittedName>
</protein>
<feature type="transmembrane region" description="Helical" evidence="1">
    <location>
        <begin position="339"/>
        <end position="361"/>
    </location>
</feature>
<feature type="transmembrane region" description="Helical" evidence="1">
    <location>
        <begin position="252"/>
        <end position="268"/>
    </location>
</feature>
<dbReference type="AlphaFoldDB" id="A0A6J6P073"/>
<sequence length="575" mass="63857">MSRIRNLFHTLQPAELFSRLVIIGVVLEFGLGQLLSPYGSSGHRLLDFASYTMTVLVTFTLIAAIFFLLRRHLSKSKLCVSLLIALPISSLISGALMGWVRVLSGLDPTPVIALRSISTFGHVTIATLLLWLAASGISQHYQRLDALLAERDRLESLKLYAKQEVESLNPEATEAIRRRILADLEPLKMLNARNMISSLILTIEKTIRPLSRQLESEAPTWTPPEPQNRESERINWRAAAVDGTAVKLLNPFYLLLTLSLIATPMNLLRVGPGFAIKFIVVTFLFALPVLSGIRWIFLRVAGERKGMLRILLFLFLYLMCGLAWGGVTLIITLDTPKPLRFLTLCPAFTLVFGFIWGFTVAAQQRASAMELALKNAAGELRWTIARKRELHRQQRRALAHALHGRIQAALAAGVLELERNLKTGEVSEEVLDATWARILDCVQELNLREVSPLEIEVIWEKVQATWSGAVELLLSVDPSLESALKRDLQALATLNDVLPEVIFNSIKHGKATEIRITLSYADARTFSLVVEDNGSAPSSEMKAGLGSSLLDTCAINWSLVHRNDRTSTTLLLPIA</sequence>
<dbReference type="EMBL" id="CAEZXB010000063">
    <property type="protein sequence ID" value="CAB4690064.1"/>
    <property type="molecule type" value="Genomic_DNA"/>
</dbReference>
<keyword evidence="1" id="KW-1133">Transmembrane helix</keyword>
<dbReference type="InterPro" id="IPR036890">
    <property type="entry name" value="HATPase_C_sf"/>
</dbReference>